<dbReference type="Gene3D" id="1.10.510.10">
    <property type="entry name" value="Transferase(Phosphotransferase) domain 1"/>
    <property type="match status" value="1"/>
</dbReference>
<evidence type="ECO:0000313" key="3">
    <source>
        <dbReference type="Proteomes" id="UP000616114"/>
    </source>
</evidence>
<comment type="similarity">
    <text evidence="1">Belongs to the fructosamine kinase family.</text>
</comment>
<dbReference type="PANTHER" id="PTHR12149">
    <property type="entry name" value="FRUCTOSAMINE 3 KINASE-RELATED PROTEIN"/>
    <property type="match status" value="1"/>
</dbReference>
<dbReference type="SUPFAM" id="SSF56112">
    <property type="entry name" value="Protein kinase-like (PK-like)"/>
    <property type="match status" value="1"/>
</dbReference>
<dbReference type="PIRSF" id="PIRSF006221">
    <property type="entry name" value="Ketosamine-3-kinase"/>
    <property type="match status" value="1"/>
</dbReference>
<dbReference type="Pfam" id="PF03881">
    <property type="entry name" value="Fructosamin_kin"/>
    <property type="match status" value="1"/>
</dbReference>
<keyword evidence="1 2" id="KW-0418">Kinase</keyword>
<dbReference type="Gene3D" id="3.30.200.20">
    <property type="entry name" value="Phosphorylase Kinase, domain 1"/>
    <property type="match status" value="1"/>
</dbReference>
<dbReference type="GO" id="GO:0016301">
    <property type="term" value="F:kinase activity"/>
    <property type="evidence" value="ECO:0007669"/>
    <property type="project" value="UniProtKB-UniRule"/>
</dbReference>
<keyword evidence="1" id="KW-0808">Transferase</keyword>
<reference evidence="2" key="1">
    <citation type="journal article" date="2014" name="Int. J. Syst. Evol. Microbiol.">
        <title>Complete genome sequence of Corynebacterium casei LMG S-19264T (=DSM 44701T), isolated from a smear-ripened cheese.</title>
        <authorList>
            <consortium name="US DOE Joint Genome Institute (JGI-PGF)"/>
            <person name="Walter F."/>
            <person name="Albersmeier A."/>
            <person name="Kalinowski J."/>
            <person name="Ruckert C."/>
        </authorList>
    </citation>
    <scope>NUCLEOTIDE SEQUENCE</scope>
    <source>
        <strain evidence="2">CGMCC 1.12785</strain>
    </source>
</reference>
<evidence type="ECO:0000313" key="2">
    <source>
        <dbReference type="EMBL" id="GGA21796.1"/>
    </source>
</evidence>
<evidence type="ECO:0000256" key="1">
    <source>
        <dbReference type="PIRNR" id="PIRNR006221"/>
    </source>
</evidence>
<dbReference type="InterPro" id="IPR016477">
    <property type="entry name" value="Fructo-/Ketosamine-3-kinase"/>
</dbReference>
<sequence length="269" mass="29178">MSRIFTKTGRPAGQNVRGEAAGLRWLAEAEPAGGARVARVIAVDEDRLELEFIEQAPPSARAARAFGTALARTHAAGAPWWGCPPAGWQGPDWVGNSRTPLIGDQQSAPRTWGEFYAEHRIMEFARRLHQAGVVNADEYRVFTRLADRLASGELNAPQPALVQEAGHEVARCHGDMWSGNVLYDGTGKGATLIDPMAHGGHAETDLGTLSVFGFPHLEDVYAGYDEASALADGWRERIELHQLGIVIMHADLFGGSYTGAALRLARRYL</sequence>
<proteinExistence type="inferred from homology"/>
<name>A0A8J2TZY6_9MICO</name>
<dbReference type="PANTHER" id="PTHR12149:SF8">
    <property type="entry name" value="PROTEIN-RIBULOSAMINE 3-KINASE"/>
    <property type="match status" value="1"/>
</dbReference>
<comment type="caution">
    <text evidence="2">The sequence shown here is derived from an EMBL/GenBank/DDBJ whole genome shotgun (WGS) entry which is preliminary data.</text>
</comment>
<dbReference type="AlphaFoldDB" id="A0A8J2TZY6"/>
<reference evidence="2" key="2">
    <citation type="submission" date="2020-09" db="EMBL/GenBank/DDBJ databases">
        <authorList>
            <person name="Sun Q."/>
            <person name="Zhou Y."/>
        </authorList>
    </citation>
    <scope>NUCLEOTIDE SEQUENCE</scope>
    <source>
        <strain evidence="2">CGMCC 1.12785</strain>
    </source>
</reference>
<dbReference type="EMBL" id="BMFY01000012">
    <property type="protein sequence ID" value="GGA21796.1"/>
    <property type="molecule type" value="Genomic_DNA"/>
</dbReference>
<protein>
    <submittedName>
        <fullName evidence="2">Fructosamine kinase</fullName>
    </submittedName>
</protein>
<accession>A0A8J2TZY6</accession>
<dbReference type="InterPro" id="IPR011009">
    <property type="entry name" value="Kinase-like_dom_sf"/>
</dbReference>
<gene>
    <name evidence="2" type="ORF">GCM10011333_26040</name>
</gene>
<keyword evidence="3" id="KW-1185">Reference proteome</keyword>
<organism evidence="2 3">
    <name type="scientific">Sediminivirga luteola</name>
    <dbReference type="NCBI Taxonomy" id="1774748"/>
    <lineage>
        <taxon>Bacteria</taxon>
        <taxon>Bacillati</taxon>
        <taxon>Actinomycetota</taxon>
        <taxon>Actinomycetes</taxon>
        <taxon>Micrococcales</taxon>
        <taxon>Brevibacteriaceae</taxon>
        <taxon>Sediminivirga</taxon>
    </lineage>
</organism>
<dbReference type="Gene3D" id="1.20.1270.240">
    <property type="match status" value="1"/>
</dbReference>
<dbReference type="RefSeq" id="WP_188551329.1">
    <property type="nucleotide sequence ID" value="NZ_BMFY01000012.1"/>
</dbReference>
<dbReference type="Proteomes" id="UP000616114">
    <property type="component" value="Unassembled WGS sequence"/>
</dbReference>